<feature type="transmembrane region" description="Helical" evidence="6">
    <location>
        <begin position="26"/>
        <end position="45"/>
    </location>
</feature>
<dbReference type="Gene3D" id="3.10.450.240">
    <property type="match status" value="1"/>
</dbReference>
<keyword evidence="6" id="KW-0812">Transmembrane</keyword>
<keyword evidence="4 6" id="KW-0472">Membrane</keyword>
<dbReference type="Pfam" id="PF04280">
    <property type="entry name" value="Tim44"/>
    <property type="match status" value="1"/>
</dbReference>
<evidence type="ECO:0000256" key="3">
    <source>
        <dbReference type="ARBA" id="ARBA00022946"/>
    </source>
</evidence>
<dbReference type="InterPro" id="IPR039544">
    <property type="entry name" value="Tim44-like"/>
</dbReference>
<keyword evidence="9" id="KW-1185">Reference proteome</keyword>
<accession>A0ABY6INX5</accession>
<dbReference type="InterPro" id="IPR007379">
    <property type="entry name" value="Tim44-like_dom"/>
</dbReference>
<dbReference type="Proteomes" id="UP001163882">
    <property type="component" value="Chromosome"/>
</dbReference>
<dbReference type="SUPFAM" id="SSF54427">
    <property type="entry name" value="NTF2-like"/>
    <property type="match status" value="1"/>
</dbReference>
<dbReference type="PANTHER" id="PTHR10721:SF1">
    <property type="entry name" value="MITOCHONDRIAL IMPORT INNER MEMBRANE TRANSLOCASE SUBUNIT TIM44"/>
    <property type="match status" value="1"/>
</dbReference>
<evidence type="ECO:0000259" key="7">
    <source>
        <dbReference type="SMART" id="SM00978"/>
    </source>
</evidence>
<comment type="similarity">
    <text evidence="2">Belongs to the Tim44 family.</text>
</comment>
<evidence type="ECO:0000256" key="1">
    <source>
        <dbReference type="ARBA" id="ARBA00004370"/>
    </source>
</evidence>
<feature type="domain" description="Tim44-like" evidence="7">
    <location>
        <begin position="112"/>
        <end position="258"/>
    </location>
</feature>
<comment type="subcellular location">
    <subcellularLocation>
        <location evidence="1">Membrane</location>
    </subcellularLocation>
</comment>
<dbReference type="NCBIfam" id="NF033779">
    <property type="entry name" value="Tim44_TimA_adap"/>
    <property type="match status" value="1"/>
</dbReference>
<evidence type="ECO:0000256" key="4">
    <source>
        <dbReference type="ARBA" id="ARBA00023136"/>
    </source>
</evidence>
<gene>
    <name evidence="8" type="ORF">OF122_00550</name>
</gene>
<keyword evidence="3" id="KW-0809">Transit peptide</keyword>
<reference evidence="8" key="1">
    <citation type="submission" date="2022-10" db="EMBL/GenBank/DDBJ databases">
        <title>YIM 151497 complete genome.</title>
        <authorList>
            <person name="Chen X."/>
        </authorList>
    </citation>
    <scope>NUCLEOTIDE SEQUENCE</scope>
    <source>
        <strain evidence="8">YIM 151497</strain>
    </source>
</reference>
<dbReference type="PANTHER" id="PTHR10721">
    <property type="entry name" value="MITOCHONDRIAL IMPORT INNER MEMBRANE TRANSLOCASE SUBUNIT TIM44"/>
    <property type="match status" value="1"/>
</dbReference>
<dbReference type="PIRSF" id="PIRSF031890">
    <property type="entry name" value="UCP031890_transporter_Tim44"/>
    <property type="match status" value="1"/>
</dbReference>
<evidence type="ECO:0000313" key="9">
    <source>
        <dbReference type="Proteomes" id="UP001163882"/>
    </source>
</evidence>
<dbReference type="InterPro" id="IPR016985">
    <property type="entry name" value="UCP031890_Tim44-rel"/>
</dbReference>
<feature type="region of interest" description="Disordered" evidence="5">
    <location>
        <begin position="53"/>
        <end position="94"/>
    </location>
</feature>
<organism evidence="8 9">
    <name type="scientific">Pelagibacterium flavum</name>
    <dbReference type="NCBI Taxonomy" id="2984530"/>
    <lineage>
        <taxon>Bacteria</taxon>
        <taxon>Pseudomonadati</taxon>
        <taxon>Pseudomonadota</taxon>
        <taxon>Alphaproteobacteria</taxon>
        <taxon>Hyphomicrobiales</taxon>
        <taxon>Devosiaceae</taxon>
        <taxon>Pelagibacterium</taxon>
    </lineage>
</organism>
<dbReference type="InterPro" id="IPR032710">
    <property type="entry name" value="NTF2-like_dom_sf"/>
</dbReference>
<keyword evidence="6" id="KW-1133">Transmembrane helix</keyword>
<evidence type="ECO:0000256" key="5">
    <source>
        <dbReference type="SAM" id="MobiDB-lite"/>
    </source>
</evidence>
<name>A0ABY6INX5_9HYPH</name>
<evidence type="ECO:0000313" key="8">
    <source>
        <dbReference type="EMBL" id="UYQ72316.1"/>
    </source>
</evidence>
<evidence type="ECO:0000256" key="6">
    <source>
        <dbReference type="SAM" id="Phobius"/>
    </source>
</evidence>
<protein>
    <submittedName>
        <fullName evidence="8">Tim44/TimA family putative adaptor protein</fullName>
    </submittedName>
</protein>
<evidence type="ECO:0000256" key="2">
    <source>
        <dbReference type="ARBA" id="ARBA00009597"/>
    </source>
</evidence>
<dbReference type="SMART" id="SM00978">
    <property type="entry name" value="Tim44"/>
    <property type="match status" value="1"/>
</dbReference>
<proteinExistence type="inferred from homology"/>
<sequence length="260" mass="29012">MTIRVTDRVVDRTIHFGARISLMGEFLDFPTLIVIVVAIVVLLRLRSVLGTRTGNERPPSARYDSISRTKSDNDDTVVPMPRRNPQDAEEAERQQRKLEAEIEKLGGGKPEIENGLRAIVAADPAFSPKQFLEGAKSAYEMIVSAYASGDRKTLKMLLDKDVYDSFDTAITEREAAGHTVDFTFVGLSNIEFVEAELDKRNAVVTLRIDAEVVSITKDREGEIVEGTPGQVVAIADEWTFMRNTRSRDPNWKLVATNDLE</sequence>
<dbReference type="EMBL" id="CP107716">
    <property type="protein sequence ID" value="UYQ72316.1"/>
    <property type="molecule type" value="Genomic_DNA"/>
</dbReference>
<dbReference type="RefSeq" id="WP_264225950.1">
    <property type="nucleotide sequence ID" value="NZ_CP107716.1"/>
</dbReference>